<gene>
    <name evidence="2" type="ORF">GPUH_LOCUS22719</name>
</gene>
<feature type="compositionally biased region" description="Basic and acidic residues" evidence="1">
    <location>
        <begin position="1"/>
        <end position="11"/>
    </location>
</feature>
<dbReference type="Proteomes" id="UP000271098">
    <property type="component" value="Unassembled WGS sequence"/>
</dbReference>
<dbReference type="WBParaSite" id="GPUH_0002274701-mRNA-1">
    <property type="protein sequence ID" value="GPUH_0002274701-mRNA-1"/>
    <property type="gene ID" value="GPUH_0002274701"/>
</dbReference>
<dbReference type="EMBL" id="UYRT01095775">
    <property type="protein sequence ID" value="VDN40438.1"/>
    <property type="molecule type" value="Genomic_DNA"/>
</dbReference>
<keyword evidence="3" id="KW-1185">Reference proteome</keyword>
<evidence type="ECO:0000313" key="4">
    <source>
        <dbReference type="WBParaSite" id="GPUH_0002274701-mRNA-1"/>
    </source>
</evidence>
<sequence length="229" mass="25881">IYGGNGRKEPIYGEGGTRPPQISGAQWSPTIERECYRNGERNEDEDSKDYYDTTMERQRCEDSTYSRIIYSNTGEEEPTMLNDDDLNTVDRRVLNGDPDRNSLISPVYGTTSQRHRRQQQQFVECRQQQHHQQQQQQQYAYVPQHFTATAAVPFVPAQLQFVPAMLPATSFLPTQQVTYVTSSASNGNGAISGPSRVTATSSSMVVMNDNQNDQQHNASLSEAEIFNIF</sequence>
<name>A0A183EP29_9BILA</name>
<feature type="compositionally biased region" description="Basic and acidic residues" evidence="1">
    <location>
        <begin position="31"/>
        <end position="41"/>
    </location>
</feature>
<reference evidence="2 3" key="2">
    <citation type="submission" date="2018-11" db="EMBL/GenBank/DDBJ databases">
        <authorList>
            <consortium name="Pathogen Informatics"/>
        </authorList>
    </citation>
    <scope>NUCLEOTIDE SEQUENCE [LARGE SCALE GENOMIC DNA]</scope>
</reference>
<feature type="region of interest" description="Disordered" evidence="1">
    <location>
        <begin position="1"/>
        <end position="56"/>
    </location>
</feature>
<evidence type="ECO:0000313" key="2">
    <source>
        <dbReference type="EMBL" id="VDN40438.1"/>
    </source>
</evidence>
<accession>A0A183EP29</accession>
<proteinExistence type="predicted"/>
<organism evidence="4">
    <name type="scientific">Gongylonema pulchrum</name>
    <dbReference type="NCBI Taxonomy" id="637853"/>
    <lineage>
        <taxon>Eukaryota</taxon>
        <taxon>Metazoa</taxon>
        <taxon>Ecdysozoa</taxon>
        <taxon>Nematoda</taxon>
        <taxon>Chromadorea</taxon>
        <taxon>Rhabditida</taxon>
        <taxon>Spirurina</taxon>
        <taxon>Spiruromorpha</taxon>
        <taxon>Spiruroidea</taxon>
        <taxon>Gongylonematidae</taxon>
        <taxon>Gongylonema</taxon>
    </lineage>
</organism>
<reference evidence="4" key="1">
    <citation type="submission" date="2016-06" db="UniProtKB">
        <authorList>
            <consortium name="WormBaseParasite"/>
        </authorList>
    </citation>
    <scope>IDENTIFICATION</scope>
</reference>
<protein>
    <submittedName>
        <fullName evidence="4">Bm594</fullName>
    </submittedName>
</protein>
<evidence type="ECO:0000256" key="1">
    <source>
        <dbReference type="SAM" id="MobiDB-lite"/>
    </source>
</evidence>
<dbReference type="AlphaFoldDB" id="A0A183EP29"/>
<evidence type="ECO:0000313" key="3">
    <source>
        <dbReference type="Proteomes" id="UP000271098"/>
    </source>
</evidence>